<dbReference type="InterPro" id="IPR007165">
    <property type="entry name" value="Phage_holin_4_2"/>
</dbReference>
<evidence type="ECO:0000256" key="1">
    <source>
        <dbReference type="SAM" id="Phobius"/>
    </source>
</evidence>
<keyword evidence="1" id="KW-1133">Transmembrane helix</keyword>
<feature type="transmembrane region" description="Helical" evidence="1">
    <location>
        <begin position="64"/>
        <end position="86"/>
    </location>
</feature>
<dbReference type="PANTHER" id="PTHR37309">
    <property type="entry name" value="SLR0284 PROTEIN"/>
    <property type="match status" value="1"/>
</dbReference>
<accession>A0A4R8C111</accession>
<evidence type="ECO:0000313" key="2">
    <source>
        <dbReference type="EMBL" id="TDW69398.1"/>
    </source>
</evidence>
<keyword evidence="1" id="KW-0812">Transmembrane</keyword>
<dbReference type="RefSeq" id="WP_134104512.1">
    <property type="nucleotide sequence ID" value="NZ_SODP01000002.1"/>
</dbReference>
<proteinExistence type="predicted"/>
<organism evidence="2 3">
    <name type="scientific">Kribbella pratensis</name>
    <dbReference type="NCBI Taxonomy" id="2512112"/>
    <lineage>
        <taxon>Bacteria</taxon>
        <taxon>Bacillati</taxon>
        <taxon>Actinomycetota</taxon>
        <taxon>Actinomycetes</taxon>
        <taxon>Propionibacteriales</taxon>
        <taxon>Kribbellaceae</taxon>
        <taxon>Kribbella</taxon>
    </lineage>
</organism>
<keyword evidence="3" id="KW-1185">Reference proteome</keyword>
<evidence type="ECO:0000313" key="3">
    <source>
        <dbReference type="Proteomes" id="UP000295146"/>
    </source>
</evidence>
<feature type="transmembrane region" description="Helical" evidence="1">
    <location>
        <begin position="7"/>
        <end position="26"/>
    </location>
</feature>
<reference evidence="2 3" key="1">
    <citation type="submission" date="2019-03" db="EMBL/GenBank/DDBJ databases">
        <title>Genomic Encyclopedia of Type Strains, Phase III (KMG-III): the genomes of soil and plant-associated and newly described type strains.</title>
        <authorList>
            <person name="Whitman W."/>
        </authorList>
    </citation>
    <scope>NUCLEOTIDE SEQUENCE [LARGE SCALE GENOMIC DNA]</scope>
    <source>
        <strain evidence="2 3">VKM Ac-2573</strain>
    </source>
</reference>
<dbReference type="EMBL" id="SODP01000002">
    <property type="protein sequence ID" value="TDW69398.1"/>
    <property type="molecule type" value="Genomic_DNA"/>
</dbReference>
<name>A0A4R8C111_9ACTN</name>
<dbReference type="AlphaFoldDB" id="A0A4R8C111"/>
<sequence length="126" mass="13412">MRLVVRLLVNAVALGVAIWALSGITLQGSSTTARVITLLVVAAIFAVVNSFVRPLAKLLSLPFIVLTLGLLIFVINALMLLLTSWISGGLGLAFHVDGFWTALVGSLIVSVVSWLLNVFLPDDLET</sequence>
<keyword evidence="1" id="KW-0472">Membrane</keyword>
<dbReference type="PANTHER" id="PTHR37309:SF1">
    <property type="entry name" value="SLR0284 PROTEIN"/>
    <property type="match status" value="1"/>
</dbReference>
<dbReference type="Proteomes" id="UP000295146">
    <property type="component" value="Unassembled WGS sequence"/>
</dbReference>
<feature type="transmembrane region" description="Helical" evidence="1">
    <location>
        <begin position="32"/>
        <end position="52"/>
    </location>
</feature>
<comment type="caution">
    <text evidence="2">The sequence shown here is derived from an EMBL/GenBank/DDBJ whole genome shotgun (WGS) entry which is preliminary data.</text>
</comment>
<dbReference type="OrthoDB" id="9810847at2"/>
<protein>
    <submittedName>
        <fullName evidence="2">Membrane protein</fullName>
    </submittedName>
</protein>
<feature type="transmembrane region" description="Helical" evidence="1">
    <location>
        <begin position="98"/>
        <end position="120"/>
    </location>
</feature>
<gene>
    <name evidence="2" type="ORF">EV653_3422</name>
</gene>
<dbReference type="Pfam" id="PF04020">
    <property type="entry name" value="Phage_holin_4_2"/>
    <property type="match status" value="1"/>
</dbReference>